<keyword evidence="1" id="KW-0157">Chromophore</keyword>
<dbReference type="PANTHER" id="PTHR31600:SF2">
    <property type="entry name" value="GAMETE ENRICHED GENE 10 PROTEIN-RELATED"/>
    <property type="match status" value="1"/>
</dbReference>
<feature type="compositionally biased region" description="Low complexity" evidence="7">
    <location>
        <begin position="1292"/>
        <end position="1305"/>
    </location>
</feature>
<organism evidence="10 11">
    <name type="scientific">Raphidocelis subcapitata</name>
    <dbReference type="NCBI Taxonomy" id="307507"/>
    <lineage>
        <taxon>Eukaryota</taxon>
        <taxon>Viridiplantae</taxon>
        <taxon>Chlorophyta</taxon>
        <taxon>core chlorophytes</taxon>
        <taxon>Chlorophyceae</taxon>
        <taxon>CS clade</taxon>
        <taxon>Sphaeropleales</taxon>
        <taxon>Selenastraceae</taxon>
        <taxon>Raphidocelis</taxon>
    </lineage>
</organism>
<keyword evidence="2" id="KW-0716">Sensory transduction</keyword>
<evidence type="ECO:0000256" key="8">
    <source>
        <dbReference type="SAM" id="Phobius"/>
    </source>
</evidence>
<feature type="transmembrane region" description="Helical" evidence="8">
    <location>
        <begin position="275"/>
        <end position="298"/>
    </location>
</feature>
<feature type="compositionally biased region" description="Acidic residues" evidence="7">
    <location>
        <begin position="1600"/>
        <end position="1612"/>
    </location>
</feature>
<keyword evidence="8" id="KW-0812">Transmembrane</keyword>
<protein>
    <recommendedName>
        <fullName evidence="9">PAS domain-containing protein</fullName>
    </recommendedName>
</protein>
<feature type="transmembrane region" description="Helical" evidence="8">
    <location>
        <begin position="337"/>
        <end position="362"/>
    </location>
</feature>
<feature type="transmembrane region" description="Helical" evidence="8">
    <location>
        <begin position="131"/>
        <end position="157"/>
    </location>
</feature>
<dbReference type="SUPFAM" id="SSF55785">
    <property type="entry name" value="PYP-like sensor domain (PAS domain)"/>
    <property type="match status" value="1"/>
</dbReference>
<proteinExistence type="predicted"/>
<dbReference type="InterPro" id="IPR052994">
    <property type="entry name" value="Tiny_macrocysts_regulators"/>
</dbReference>
<feature type="transmembrane region" description="Helical" evidence="8">
    <location>
        <begin position="1419"/>
        <end position="1437"/>
    </location>
</feature>
<dbReference type="EMBL" id="BDRX01000090">
    <property type="protein sequence ID" value="GBF97004.1"/>
    <property type="molecule type" value="Genomic_DNA"/>
</dbReference>
<dbReference type="InParanoid" id="A0A2V0PAW5"/>
<dbReference type="InterPro" id="IPR000014">
    <property type="entry name" value="PAS"/>
</dbReference>
<feature type="transmembrane region" description="Helical" evidence="8">
    <location>
        <begin position="305"/>
        <end position="325"/>
    </location>
</feature>
<evidence type="ECO:0000256" key="1">
    <source>
        <dbReference type="ARBA" id="ARBA00022543"/>
    </source>
</evidence>
<feature type="compositionally biased region" description="Gly residues" evidence="7">
    <location>
        <begin position="1657"/>
        <end position="1670"/>
    </location>
</feature>
<dbReference type="STRING" id="307507.A0A2V0PAW5"/>
<feature type="region of interest" description="Disordered" evidence="7">
    <location>
        <begin position="1"/>
        <end position="24"/>
    </location>
</feature>
<name>A0A2V0PAW5_9CHLO</name>
<evidence type="ECO:0000256" key="7">
    <source>
        <dbReference type="SAM" id="MobiDB-lite"/>
    </source>
</evidence>
<accession>A0A2V0PAW5</accession>
<evidence type="ECO:0000313" key="10">
    <source>
        <dbReference type="EMBL" id="GBF97004.1"/>
    </source>
</evidence>
<comment type="caution">
    <text evidence="10">The sequence shown here is derived from an EMBL/GenBank/DDBJ whole genome shotgun (WGS) entry which is preliminary data.</text>
</comment>
<dbReference type="CDD" id="cd00130">
    <property type="entry name" value="PAS"/>
    <property type="match status" value="1"/>
</dbReference>
<evidence type="ECO:0000256" key="3">
    <source>
        <dbReference type="ARBA" id="ARBA00022679"/>
    </source>
</evidence>
<feature type="compositionally biased region" description="Low complexity" evidence="7">
    <location>
        <begin position="1318"/>
        <end position="1336"/>
    </location>
</feature>
<dbReference type="Gene3D" id="3.30.450.20">
    <property type="entry name" value="PAS domain"/>
    <property type="match status" value="1"/>
</dbReference>
<keyword evidence="3" id="KW-0808">Transferase</keyword>
<evidence type="ECO:0000256" key="2">
    <source>
        <dbReference type="ARBA" id="ARBA00022606"/>
    </source>
</evidence>
<keyword evidence="1" id="KW-0600">Photoreceptor protein</keyword>
<feature type="compositionally biased region" description="Basic and acidic residues" evidence="7">
    <location>
        <begin position="1628"/>
        <end position="1640"/>
    </location>
</feature>
<dbReference type="Pfam" id="PF13426">
    <property type="entry name" value="PAS_9"/>
    <property type="match status" value="2"/>
</dbReference>
<keyword evidence="5" id="KW-0418">Kinase</keyword>
<dbReference type="GO" id="GO:0005524">
    <property type="term" value="F:ATP binding"/>
    <property type="evidence" value="ECO:0007669"/>
    <property type="project" value="UniProtKB-KW"/>
</dbReference>
<keyword evidence="1" id="KW-0675">Receptor</keyword>
<dbReference type="Proteomes" id="UP000247498">
    <property type="component" value="Unassembled WGS sequence"/>
</dbReference>
<feature type="region of interest" description="Disordered" evidence="7">
    <location>
        <begin position="1171"/>
        <end position="1380"/>
    </location>
</feature>
<feature type="compositionally biased region" description="Basic and acidic residues" evidence="7">
    <location>
        <begin position="1274"/>
        <end position="1284"/>
    </location>
</feature>
<feature type="compositionally biased region" description="Low complexity" evidence="7">
    <location>
        <begin position="1184"/>
        <end position="1222"/>
    </location>
</feature>
<reference evidence="10 11" key="1">
    <citation type="journal article" date="2018" name="Sci. Rep.">
        <title>Raphidocelis subcapitata (=Pseudokirchneriella subcapitata) provides an insight into genome evolution and environmental adaptations in the Sphaeropleales.</title>
        <authorList>
            <person name="Suzuki S."/>
            <person name="Yamaguchi H."/>
            <person name="Nakajima N."/>
            <person name="Kawachi M."/>
        </authorList>
    </citation>
    <scope>NUCLEOTIDE SEQUENCE [LARGE SCALE GENOMIC DNA]</scope>
    <source>
        <strain evidence="10 11">NIES-35</strain>
    </source>
</reference>
<dbReference type="SMART" id="SM00091">
    <property type="entry name" value="PAS"/>
    <property type="match status" value="3"/>
</dbReference>
<feature type="transmembrane region" description="Helical" evidence="8">
    <location>
        <begin position="226"/>
        <end position="248"/>
    </location>
</feature>
<feature type="region of interest" description="Disordered" evidence="7">
    <location>
        <begin position="1600"/>
        <end position="1688"/>
    </location>
</feature>
<dbReference type="NCBIfam" id="TIGR00229">
    <property type="entry name" value="sensory_box"/>
    <property type="match status" value="1"/>
</dbReference>
<dbReference type="GO" id="GO:0009881">
    <property type="term" value="F:photoreceptor activity"/>
    <property type="evidence" value="ECO:0007669"/>
    <property type="project" value="UniProtKB-KW"/>
</dbReference>
<evidence type="ECO:0000256" key="5">
    <source>
        <dbReference type="ARBA" id="ARBA00022777"/>
    </source>
</evidence>
<sequence>MSESGDSSRQSFSTGASSAASDTSDAQALNALQDRSGAGDDENINDLISGNRGVSEAIFATLVLLGKNRSQQDLRWVALRIVLEFLQARRGMFRVVFNTEFLWSVNRDLWAFQAIRWVLFRFLVLPKGYSTYIVVFYVIAGIVFLSLALTAYVAVVLKKDDSTAGGWLSRLVQFMQLLAMVMYSVAWVSILDFLVFMFACHWEQVVRVSSVTHTYFGSQCLAMPHLAHMAFAVVVTLVFMFTCLGLSVGDCDLNPLTRNMVMVVLSTAGGANPRLQAVVMAVCSGYITYQMIMAASYYSDWVNHVWNGLWCGIVYTCILLNVVTFRADTNRVLAATLTWAVLWGIFGAVLLGAGLSALRLWWLRRPLEALRRAHGEPEEGRVLKNVYRFRDTAQARGLVEVLARVMRKWDVDGQPDEEACALGEFVYKCGMARFPNDPTLLITLANFYIEARKDGQGARTQLQLAVKAQPSLIQRFFIYKTQDLAKKLKESGGLDLMGYIEFQRGGGGRLLKIYGRFLEWVRNEPSVAQKYYVEAMKQGMGESLLALIGGGAGGAASGEQEGILGSVDEKTDAIVIINASGIIMAVNRAAFEMFGYQKGELESKNVSCLMPQPFSGRHNGYISHYVSTGRSSILNASKQLVAVTKAHIIFPINLTIVKLSGAGQDCIFMGAIRSAPDPDPSVVRLWAAPVTGTILCADERFADNFGVSHAEVAGRAFSTLGPDIAALERLIEEASATPPELRADKKLSIDCRLLHKFLPPVDARVTVEFGGTSAESILILNIQAMTLAGAMMVVDHKGRIAYATSQLGALLGYSARQLAAMDLASVELGNKPPATSCRVGAVVHLLRSNGVKVPVTLALSTHDDGERLQHVVRITPSSDEVQLDRQRMVLRLAPDGRVESVNPGATRALFGFNPSDAVGQPLRSVVNVFGDWAKKMGEEGSLLTALGVRALEGADESWRVGVMLPGREGQQAEDSAVGGASLLASLQQRTRVRPAILQAEVAMGAEGDAAAADAGDEASLSLVLWRADAVTAVMELDRNLSIVRADPAAGLLFGMSAKAMIKKDFRRLACLPKGAVPADLLTATAGAAHGKKSGLKSGAAPRVGVRKVLRATHADGGPLALEMQAVLKQTRTSQHLVLRLQLAEPSTGSVEPLLALKGGANAAISRVLAAGDSDDSDADGRGDGPAAAAEEPPAAAADDAAEPRAAPARGRAGRPPTGPGARNARRGAALEEEDEEEEGGRGGGGSDEEEEEGRGGGGRHSMEDPRRRVAAWVKETDSFKRGAGDGEEGEEAPACAKRAPAARARAAGEEEEDDDAARAPPARRGAKFAAAPDSASEGGGSSAAGGGGAGGGAAASVDQSASQVSGSEAGDGASSAVGDAHADEELAVDFRRAKRLKKLNRMMTSSAAQSATTRFKRQTWAVIAIILGAHVTGYAVLSTQIEKRFENMHDSATMARATDRFQLSAMRINFAQKCSLPEYTFINCGRDVLFHAVALGAALENTSYYQYMAMNGPESIFDGYSWSLDVQVDMSWLQLASLNTVLIVLLVVEALAVQLACMAYQFLLVRAVNAQHMRRFSVFLALPSATVRVMAARRMVVDDDGAEDADEEEEMEALTAQRTETGAAGAKEGGEARGKEEGGKPKSVRMAAGPEEDEGGRGGGSEEGGGGGGFRAKWGRGLTRFDRGGGRR</sequence>
<dbReference type="PROSITE" id="PS50112">
    <property type="entry name" value="PAS"/>
    <property type="match status" value="2"/>
</dbReference>
<feature type="domain" description="PAS" evidence="9">
    <location>
        <begin position="774"/>
        <end position="818"/>
    </location>
</feature>
<feature type="compositionally biased region" description="Low complexity" evidence="7">
    <location>
        <begin position="1354"/>
        <end position="1379"/>
    </location>
</feature>
<feature type="compositionally biased region" description="Low complexity" evidence="7">
    <location>
        <begin position="10"/>
        <end position="24"/>
    </location>
</feature>
<feature type="transmembrane region" description="Helical" evidence="8">
    <location>
        <begin position="1540"/>
        <end position="1565"/>
    </location>
</feature>
<dbReference type="GO" id="GO:0016301">
    <property type="term" value="F:kinase activity"/>
    <property type="evidence" value="ECO:0007669"/>
    <property type="project" value="UniProtKB-KW"/>
</dbReference>
<keyword evidence="8" id="KW-1133">Transmembrane helix</keyword>
<feature type="compositionally biased region" description="Basic and acidic residues" evidence="7">
    <location>
        <begin position="1679"/>
        <end position="1688"/>
    </location>
</feature>
<gene>
    <name evidence="10" type="ORF">Rsub_09801</name>
</gene>
<evidence type="ECO:0000256" key="4">
    <source>
        <dbReference type="ARBA" id="ARBA00022741"/>
    </source>
</evidence>
<keyword evidence="11" id="KW-1185">Reference proteome</keyword>
<feature type="domain" description="PAS" evidence="9">
    <location>
        <begin position="559"/>
        <end position="612"/>
    </location>
</feature>
<feature type="compositionally biased region" description="Gly residues" evidence="7">
    <location>
        <begin position="1337"/>
        <end position="1353"/>
    </location>
</feature>
<dbReference type="PANTHER" id="PTHR31600">
    <property type="entry name" value="TINY MACROCYSTS PROTEIN B-RELATED"/>
    <property type="match status" value="1"/>
</dbReference>
<keyword evidence="8" id="KW-0472">Membrane</keyword>
<dbReference type="InterPro" id="IPR035965">
    <property type="entry name" value="PAS-like_dom_sf"/>
</dbReference>
<feature type="transmembrane region" description="Helical" evidence="8">
    <location>
        <begin position="177"/>
        <end position="200"/>
    </location>
</feature>
<dbReference type="OrthoDB" id="542352at2759"/>
<keyword evidence="4" id="KW-0547">Nucleotide-binding</keyword>
<keyword evidence="6" id="KW-0067">ATP-binding</keyword>
<dbReference type="FunFam" id="3.30.450.20:FF:000060">
    <property type="entry name" value="Sensor protein FixL"/>
    <property type="match status" value="1"/>
</dbReference>
<evidence type="ECO:0000313" key="11">
    <source>
        <dbReference type="Proteomes" id="UP000247498"/>
    </source>
</evidence>
<evidence type="ECO:0000256" key="6">
    <source>
        <dbReference type="ARBA" id="ARBA00022840"/>
    </source>
</evidence>
<evidence type="ECO:0000259" key="9">
    <source>
        <dbReference type="PROSITE" id="PS50112"/>
    </source>
</evidence>